<dbReference type="OrthoDB" id="10449760at2759"/>
<organism evidence="2 3">
    <name type="scientific">Lasiodiplodia theobromae</name>
    <dbReference type="NCBI Taxonomy" id="45133"/>
    <lineage>
        <taxon>Eukaryota</taxon>
        <taxon>Fungi</taxon>
        <taxon>Dikarya</taxon>
        <taxon>Ascomycota</taxon>
        <taxon>Pezizomycotina</taxon>
        <taxon>Dothideomycetes</taxon>
        <taxon>Dothideomycetes incertae sedis</taxon>
        <taxon>Botryosphaeriales</taxon>
        <taxon>Botryosphaeriaceae</taxon>
        <taxon>Lasiodiplodia</taxon>
    </lineage>
</organism>
<protein>
    <submittedName>
        <fullName evidence="2">Uncharacterized protein</fullName>
    </submittedName>
</protein>
<reference evidence="2 3" key="1">
    <citation type="journal article" date="2019" name="Sci. Rep.">
        <title>A multi-omics analysis of the grapevine pathogen Lasiodiplodia theobromae reveals that temperature affects the expression of virulence- and pathogenicity-related genes.</title>
        <authorList>
            <person name="Felix C."/>
            <person name="Meneses R."/>
            <person name="Goncalves M.F.M."/>
            <person name="Tilleman L."/>
            <person name="Duarte A.S."/>
            <person name="Jorrin-Novo J.V."/>
            <person name="Van de Peer Y."/>
            <person name="Deforce D."/>
            <person name="Van Nieuwerburgh F."/>
            <person name="Esteves A.C."/>
            <person name="Alves A."/>
        </authorList>
    </citation>
    <scope>NUCLEOTIDE SEQUENCE [LARGE SCALE GENOMIC DNA]</scope>
    <source>
        <strain evidence="2 3">LA-SOL3</strain>
    </source>
</reference>
<feature type="compositionally biased region" description="Basic and acidic residues" evidence="1">
    <location>
        <begin position="1"/>
        <end position="16"/>
    </location>
</feature>
<evidence type="ECO:0000256" key="1">
    <source>
        <dbReference type="SAM" id="MobiDB-lite"/>
    </source>
</evidence>
<gene>
    <name evidence="2" type="ORF">DBV05_g11313</name>
</gene>
<dbReference type="AlphaFoldDB" id="A0A5N5CXB4"/>
<name>A0A5N5CXB4_9PEZI</name>
<dbReference type="EMBL" id="VCHE01000156">
    <property type="protein sequence ID" value="KAB2569998.1"/>
    <property type="molecule type" value="Genomic_DNA"/>
</dbReference>
<keyword evidence="3" id="KW-1185">Reference proteome</keyword>
<accession>A0A5N5CXB4</accession>
<dbReference type="Proteomes" id="UP000325902">
    <property type="component" value="Unassembled WGS sequence"/>
</dbReference>
<proteinExistence type="predicted"/>
<feature type="region of interest" description="Disordered" evidence="1">
    <location>
        <begin position="1"/>
        <end position="35"/>
    </location>
</feature>
<comment type="caution">
    <text evidence="2">The sequence shown here is derived from an EMBL/GenBank/DDBJ whole genome shotgun (WGS) entry which is preliminary data.</text>
</comment>
<evidence type="ECO:0000313" key="2">
    <source>
        <dbReference type="EMBL" id="KAB2569998.1"/>
    </source>
</evidence>
<sequence length="80" mass="9293">MPGAENPKKMQPKKDPSWPWIPPLQEPLGPRDRDDELEELKLSIKAQLEQNGEHWTTTVKRMGDSVEAHKRYLRMMKGGK</sequence>
<evidence type="ECO:0000313" key="3">
    <source>
        <dbReference type="Proteomes" id="UP000325902"/>
    </source>
</evidence>